<keyword evidence="1" id="KW-0472">Membrane</keyword>
<gene>
    <name evidence="2" type="ORF">F511_32582</name>
</gene>
<dbReference type="Proteomes" id="UP000250235">
    <property type="component" value="Unassembled WGS sequence"/>
</dbReference>
<reference evidence="2 3" key="1">
    <citation type="journal article" date="2015" name="Proc. Natl. Acad. Sci. U.S.A.">
        <title>The resurrection genome of Boea hygrometrica: A blueprint for survival of dehydration.</title>
        <authorList>
            <person name="Xiao L."/>
            <person name="Yang G."/>
            <person name="Zhang L."/>
            <person name="Yang X."/>
            <person name="Zhao S."/>
            <person name="Ji Z."/>
            <person name="Zhou Q."/>
            <person name="Hu M."/>
            <person name="Wang Y."/>
            <person name="Chen M."/>
            <person name="Xu Y."/>
            <person name="Jin H."/>
            <person name="Xiao X."/>
            <person name="Hu G."/>
            <person name="Bao F."/>
            <person name="Hu Y."/>
            <person name="Wan P."/>
            <person name="Li L."/>
            <person name="Deng X."/>
            <person name="Kuang T."/>
            <person name="Xiang C."/>
            <person name="Zhu J.K."/>
            <person name="Oliver M.J."/>
            <person name="He Y."/>
        </authorList>
    </citation>
    <scope>NUCLEOTIDE SEQUENCE [LARGE SCALE GENOMIC DNA]</scope>
    <source>
        <strain evidence="3">cv. XS01</strain>
    </source>
</reference>
<keyword evidence="3" id="KW-1185">Reference proteome</keyword>
<keyword evidence="1" id="KW-1133">Transmembrane helix</keyword>
<proteinExistence type="predicted"/>
<protein>
    <submittedName>
        <fullName evidence="2">Alpha-mannosidase 2</fullName>
    </submittedName>
</protein>
<evidence type="ECO:0000313" key="3">
    <source>
        <dbReference type="Proteomes" id="UP000250235"/>
    </source>
</evidence>
<dbReference type="EMBL" id="KQ992667">
    <property type="protein sequence ID" value="KZV49894.1"/>
    <property type="molecule type" value="Genomic_DNA"/>
</dbReference>
<organism evidence="2 3">
    <name type="scientific">Dorcoceras hygrometricum</name>
    <dbReference type="NCBI Taxonomy" id="472368"/>
    <lineage>
        <taxon>Eukaryota</taxon>
        <taxon>Viridiplantae</taxon>
        <taxon>Streptophyta</taxon>
        <taxon>Embryophyta</taxon>
        <taxon>Tracheophyta</taxon>
        <taxon>Spermatophyta</taxon>
        <taxon>Magnoliopsida</taxon>
        <taxon>eudicotyledons</taxon>
        <taxon>Gunneridae</taxon>
        <taxon>Pentapetalae</taxon>
        <taxon>asterids</taxon>
        <taxon>lamiids</taxon>
        <taxon>Lamiales</taxon>
        <taxon>Gesneriaceae</taxon>
        <taxon>Didymocarpoideae</taxon>
        <taxon>Trichosporeae</taxon>
        <taxon>Loxocarpinae</taxon>
        <taxon>Dorcoceras</taxon>
    </lineage>
</organism>
<dbReference type="AlphaFoldDB" id="A0A2Z7CYS5"/>
<name>A0A2Z7CYS5_9LAMI</name>
<evidence type="ECO:0000256" key="1">
    <source>
        <dbReference type="SAM" id="Phobius"/>
    </source>
</evidence>
<evidence type="ECO:0000313" key="2">
    <source>
        <dbReference type="EMBL" id="KZV49894.1"/>
    </source>
</evidence>
<feature type="transmembrane region" description="Helical" evidence="1">
    <location>
        <begin position="129"/>
        <end position="152"/>
    </location>
</feature>
<keyword evidence="1" id="KW-0812">Transmembrane</keyword>
<sequence>MLRDRCCTADAYVAHLLRDRSAAAPRAGHASRCVMVGHALLYAALGARRSPRPHTMIGRLPQKLFRCWLAAAPCACRTMEHDDRAPHAQAVAPLDGWKPHWLRAAVLLSWHDDARGSASRLARRCARPCVALGATSCAAAASFFVVADIVMADFF</sequence>
<accession>A0A2Z7CYS5</accession>